<evidence type="ECO:0000313" key="2">
    <source>
        <dbReference type="Proteomes" id="UP000175993"/>
    </source>
</evidence>
<evidence type="ECO:0000313" key="1">
    <source>
        <dbReference type="EMBL" id="MUP03676.1"/>
    </source>
</evidence>
<dbReference type="AlphaFoldDB" id="A0ABD6GBJ6"/>
<dbReference type="Pfam" id="PF11876">
    <property type="entry name" value="TsiV"/>
    <property type="match status" value="1"/>
</dbReference>
<protein>
    <submittedName>
        <fullName evidence="1">DUF3396 domain-containing protein</fullName>
    </submittedName>
</protein>
<name>A0ABD6GBJ6_AGRVI</name>
<reference evidence="1 2" key="1">
    <citation type="submission" date="2019-11" db="EMBL/GenBank/DDBJ databases">
        <title>Whole-genome sequencing of Allorhizobium vitis.</title>
        <authorList>
            <person name="Gan H.M."/>
            <person name="Savka M.A."/>
        </authorList>
    </citation>
    <scope>NUCLEOTIDE SEQUENCE [LARGE SCALE GENOMIC DNA]</scope>
    <source>
        <strain evidence="1 2">AB4</strain>
    </source>
</reference>
<dbReference type="InterPro" id="IPR021815">
    <property type="entry name" value="TsiV"/>
</dbReference>
<sequence>MIYNHELTNSAKDWSFLDEIGLASERGVPMLRFGFYIDFALQKATSLETRRAMADVILEYKSIFADKVTHYIPDGARRLHPLTEIDYNRYIMERAERPDNVEEDDCFEASLFGYPEGGDLDNPTIYYAEAIGNTEAREFSRIGIYLPASWPEQVGYESFRSLILGWCEKLKPAYGTAGLSIFFNEGRQGLSDRLLAFPIAKRFPGLDLPEQSRWYARMNRLRRRAIRTVNWLTFIDDDFVTELGGRTKIEKDVGDLCALYPYAGGIVVQAGERPELGDLNKGQIPEAYRNVSRVLKPIRFDEHQRPLIDAPRPLDSLEETQKWVRRFDE</sequence>
<comment type="caution">
    <text evidence="1">The sequence shown here is derived from an EMBL/GenBank/DDBJ whole genome shotgun (WGS) entry which is preliminary data.</text>
</comment>
<proteinExistence type="predicted"/>
<gene>
    <name evidence="1" type="ORF">BBI04_002410</name>
</gene>
<organism evidence="1 2">
    <name type="scientific">Agrobacterium vitis</name>
    <name type="common">Rhizobium vitis</name>
    <dbReference type="NCBI Taxonomy" id="373"/>
    <lineage>
        <taxon>Bacteria</taxon>
        <taxon>Pseudomonadati</taxon>
        <taxon>Pseudomonadota</taxon>
        <taxon>Alphaproteobacteria</taxon>
        <taxon>Hyphomicrobiales</taxon>
        <taxon>Rhizobiaceae</taxon>
        <taxon>Rhizobium/Agrobacterium group</taxon>
        <taxon>Agrobacterium</taxon>
    </lineage>
</organism>
<dbReference type="EMBL" id="MBEV02000001">
    <property type="protein sequence ID" value="MUP03676.1"/>
    <property type="molecule type" value="Genomic_DNA"/>
</dbReference>
<dbReference type="Proteomes" id="UP000175993">
    <property type="component" value="Unassembled WGS sequence"/>
</dbReference>
<accession>A0ABD6GBJ6</accession>
<dbReference type="RefSeq" id="WP_070166518.1">
    <property type="nucleotide sequence ID" value="NZ_CP118259.1"/>
</dbReference>